<evidence type="ECO:0000256" key="5">
    <source>
        <dbReference type="ARBA" id="ARBA00022989"/>
    </source>
</evidence>
<gene>
    <name evidence="10" type="ORF">PH603_04330</name>
</gene>
<keyword evidence="6 9" id="KW-0472">Membrane</keyword>
<keyword evidence="11" id="KW-1185">Reference proteome</keyword>
<reference evidence="10" key="1">
    <citation type="submission" date="2023-01" db="EMBL/GenBank/DDBJ databases">
        <title>The genome sequence of Kordiimonadaceae bacterium 6D33.</title>
        <authorList>
            <person name="Liu Y."/>
        </authorList>
    </citation>
    <scope>NUCLEOTIDE SEQUENCE</scope>
    <source>
        <strain evidence="10">6D33</strain>
    </source>
</reference>
<dbReference type="GO" id="GO:0022857">
    <property type="term" value="F:transmembrane transporter activity"/>
    <property type="evidence" value="ECO:0007669"/>
    <property type="project" value="InterPro"/>
</dbReference>
<dbReference type="AlphaFoldDB" id="A0AAE9XWY7"/>
<dbReference type="Pfam" id="PF02472">
    <property type="entry name" value="ExbD"/>
    <property type="match status" value="1"/>
</dbReference>
<dbReference type="Proteomes" id="UP001217500">
    <property type="component" value="Chromosome"/>
</dbReference>
<evidence type="ECO:0000256" key="6">
    <source>
        <dbReference type="ARBA" id="ARBA00023136"/>
    </source>
</evidence>
<dbReference type="GO" id="GO:0005886">
    <property type="term" value="C:plasma membrane"/>
    <property type="evidence" value="ECO:0007669"/>
    <property type="project" value="UniProtKB-SubCell"/>
</dbReference>
<dbReference type="GO" id="GO:0015031">
    <property type="term" value="P:protein transport"/>
    <property type="evidence" value="ECO:0007669"/>
    <property type="project" value="UniProtKB-KW"/>
</dbReference>
<evidence type="ECO:0000256" key="9">
    <source>
        <dbReference type="SAM" id="Phobius"/>
    </source>
</evidence>
<feature type="transmembrane region" description="Helical" evidence="9">
    <location>
        <begin position="15"/>
        <end position="36"/>
    </location>
</feature>
<organism evidence="10 11">
    <name type="scientific">Gimibacter soli</name>
    <dbReference type="NCBI Taxonomy" id="3024400"/>
    <lineage>
        <taxon>Bacteria</taxon>
        <taxon>Pseudomonadati</taxon>
        <taxon>Pseudomonadota</taxon>
        <taxon>Alphaproteobacteria</taxon>
        <taxon>Kordiimonadales</taxon>
        <taxon>Temperatibacteraceae</taxon>
        <taxon>Gimibacter</taxon>
    </lineage>
</organism>
<keyword evidence="5 9" id="KW-1133">Transmembrane helix</keyword>
<feature type="region of interest" description="Disordered" evidence="8">
    <location>
        <begin position="42"/>
        <end position="63"/>
    </location>
</feature>
<evidence type="ECO:0000313" key="11">
    <source>
        <dbReference type="Proteomes" id="UP001217500"/>
    </source>
</evidence>
<dbReference type="EMBL" id="CP116805">
    <property type="protein sequence ID" value="WCL54984.1"/>
    <property type="molecule type" value="Genomic_DNA"/>
</dbReference>
<dbReference type="PANTHER" id="PTHR30558">
    <property type="entry name" value="EXBD MEMBRANE COMPONENT OF PMF-DRIVEN MACROMOLECULE IMPORT SYSTEM"/>
    <property type="match status" value="1"/>
</dbReference>
<evidence type="ECO:0000313" key="10">
    <source>
        <dbReference type="EMBL" id="WCL54984.1"/>
    </source>
</evidence>
<keyword evidence="7" id="KW-0653">Protein transport</keyword>
<evidence type="ECO:0000256" key="7">
    <source>
        <dbReference type="RuleBase" id="RU003879"/>
    </source>
</evidence>
<evidence type="ECO:0000256" key="2">
    <source>
        <dbReference type="ARBA" id="ARBA00005811"/>
    </source>
</evidence>
<evidence type="ECO:0000256" key="3">
    <source>
        <dbReference type="ARBA" id="ARBA00022475"/>
    </source>
</evidence>
<dbReference type="KEGG" id="gso:PH603_04330"/>
<sequence>MRKFTKGSQEAEVDLTPMLDIVFIMLIFFIVTASFVKESGIEINKPEDTPASDNPPPPDDEKRAIAFTIDNNNRITHDFRTVDISSVSSIIKKESVERPEAAVVIQPMEGAHTGNVIRIYDAALAVGIPGQKIVVTPKK</sequence>
<dbReference type="PANTHER" id="PTHR30558:SF13">
    <property type="entry name" value="BIOPOLYMER TRANSPORT PROTEIN EXBD2"/>
    <property type="match status" value="1"/>
</dbReference>
<protein>
    <submittedName>
        <fullName evidence="10">Biopolymer transporter ExbD</fullName>
    </submittedName>
</protein>
<keyword evidence="4 7" id="KW-0812">Transmembrane</keyword>
<proteinExistence type="inferred from homology"/>
<comment type="similarity">
    <text evidence="2 7">Belongs to the ExbD/TolR family.</text>
</comment>
<keyword evidence="3" id="KW-1003">Cell membrane</keyword>
<dbReference type="RefSeq" id="WP_289504729.1">
    <property type="nucleotide sequence ID" value="NZ_CP116805.1"/>
</dbReference>
<evidence type="ECO:0000256" key="8">
    <source>
        <dbReference type="SAM" id="MobiDB-lite"/>
    </source>
</evidence>
<comment type="subcellular location">
    <subcellularLocation>
        <location evidence="1">Cell membrane</location>
        <topology evidence="1">Single-pass membrane protein</topology>
    </subcellularLocation>
    <subcellularLocation>
        <location evidence="7">Cell membrane</location>
        <topology evidence="7">Single-pass type II membrane protein</topology>
    </subcellularLocation>
</comment>
<evidence type="ECO:0000256" key="1">
    <source>
        <dbReference type="ARBA" id="ARBA00004162"/>
    </source>
</evidence>
<dbReference type="InterPro" id="IPR003400">
    <property type="entry name" value="ExbD"/>
</dbReference>
<keyword evidence="7" id="KW-0813">Transport</keyword>
<name>A0AAE9XWY7_9PROT</name>
<accession>A0AAE9XWY7</accession>
<evidence type="ECO:0000256" key="4">
    <source>
        <dbReference type="ARBA" id="ARBA00022692"/>
    </source>
</evidence>